<sequence>MPSLFPSSSPVRQTTDLPKIDLLLLHRFSSSSGIYSKIQIPLHQFSSSSFSLIFFFFIDFSVVVHRFASALLLQLIFIDLLLHRFSTTVHRFASATVLQQSASFRSSADVLH</sequence>
<accession>A0ACB8XJ26</accession>
<evidence type="ECO:0000313" key="2">
    <source>
        <dbReference type="Proteomes" id="UP001055879"/>
    </source>
</evidence>
<comment type="caution">
    <text evidence="1">The sequence shown here is derived from an EMBL/GenBank/DDBJ whole genome shotgun (WGS) entry which is preliminary data.</text>
</comment>
<protein>
    <submittedName>
        <fullName evidence="1">Uncharacterized protein</fullName>
    </submittedName>
</protein>
<reference evidence="1 2" key="2">
    <citation type="journal article" date="2022" name="Mol. Ecol. Resour.">
        <title>The genomes of chicory, endive, great burdock and yacon provide insights into Asteraceae paleo-polyploidization history and plant inulin production.</title>
        <authorList>
            <person name="Fan W."/>
            <person name="Wang S."/>
            <person name="Wang H."/>
            <person name="Wang A."/>
            <person name="Jiang F."/>
            <person name="Liu H."/>
            <person name="Zhao H."/>
            <person name="Xu D."/>
            <person name="Zhang Y."/>
        </authorList>
    </citation>
    <scope>NUCLEOTIDE SEQUENCE [LARGE SCALE GENOMIC DNA]</scope>
    <source>
        <strain evidence="2">cv. Niubang</strain>
    </source>
</reference>
<reference evidence="2" key="1">
    <citation type="journal article" date="2022" name="Mol. Ecol. Resour.">
        <title>The genomes of chicory, endive, great burdock and yacon provide insights into Asteraceae palaeo-polyploidization history and plant inulin production.</title>
        <authorList>
            <person name="Fan W."/>
            <person name="Wang S."/>
            <person name="Wang H."/>
            <person name="Wang A."/>
            <person name="Jiang F."/>
            <person name="Liu H."/>
            <person name="Zhao H."/>
            <person name="Xu D."/>
            <person name="Zhang Y."/>
        </authorList>
    </citation>
    <scope>NUCLEOTIDE SEQUENCE [LARGE SCALE GENOMIC DNA]</scope>
    <source>
        <strain evidence="2">cv. Niubang</strain>
    </source>
</reference>
<gene>
    <name evidence="1" type="ORF">L6452_42316</name>
</gene>
<dbReference type="Proteomes" id="UP001055879">
    <property type="component" value="Linkage Group LG17"/>
</dbReference>
<dbReference type="EMBL" id="CM042063">
    <property type="protein sequence ID" value="KAI3667266.1"/>
    <property type="molecule type" value="Genomic_DNA"/>
</dbReference>
<name>A0ACB8XJ26_ARCLA</name>
<proteinExistence type="predicted"/>
<organism evidence="1 2">
    <name type="scientific">Arctium lappa</name>
    <name type="common">Greater burdock</name>
    <name type="synonym">Lappa major</name>
    <dbReference type="NCBI Taxonomy" id="4217"/>
    <lineage>
        <taxon>Eukaryota</taxon>
        <taxon>Viridiplantae</taxon>
        <taxon>Streptophyta</taxon>
        <taxon>Embryophyta</taxon>
        <taxon>Tracheophyta</taxon>
        <taxon>Spermatophyta</taxon>
        <taxon>Magnoliopsida</taxon>
        <taxon>eudicotyledons</taxon>
        <taxon>Gunneridae</taxon>
        <taxon>Pentapetalae</taxon>
        <taxon>asterids</taxon>
        <taxon>campanulids</taxon>
        <taxon>Asterales</taxon>
        <taxon>Asteraceae</taxon>
        <taxon>Carduoideae</taxon>
        <taxon>Cardueae</taxon>
        <taxon>Arctiinae</taxon>
        <taxon>Arctium</taxon>
    </lineage>
</organism>
<evidence type="ECO:0000313" key="1">
    <source>
        <dbReference type="EMBL" id="KAI3667266.1"/>
    </source>
</evidence>
<keyword evidence="2" id="KW-1185">Reference proteome</keyword>